<sequence>MVPMLLPGDVLAGECDDGTIVAEMQIPGAYQQLCMSLPSRTITLKSIGETVTVVQGAAEDQSSGASNNSSVSGRTGVALWNSGILLSRLLDEIAIKESDFFKDKSVLELGCGVALSAIVASKLGASEIVATDGNEEVLKLAQRNLELNKVINNASSAVLKWGTLDTVDFFDSSNLVIGSDLTYNSGSWGVLAETLRDVLKTNGYFIYLTLGHAGFNVSSELGGFLTLVESRGEIELVKEGSDAWPFKSIPSLDQLLLSSLSPKEREVVSSTGGFKTVVMRKRRKRR</sequence>
<dbReference type="CDD" id="cd02440">
    <property type="entry name" value="AdoMet_MTases"/>
    <property type="match status" value="1"/>
</dbReference>
<dbReference type="Gene3D" id="3.40.50.150">
    <property type="entry name" value="Vaccinia Virus protein VP39"/>
    <property type="match status" value="1"/>
</dbReference>
<dbReference type="EMBL" id="BLLK01000045">
    <property type="protein sequence ID" value="GFH50998.1"/>
    <property type="molecule type" value="Genomic_DNA"/>
</dbReference>
<dbReference type="PANTHER" id="PTHR14614">
    <property type="entry name" value="HEPATOCELLULAR CARCINOMA-ASSOCIATED ANTIGEN"/>
    <property type="match status" value="1"/>
</dbReference>
<dbReference type="PANTHER" id="PTHR14614:SF132">
    <property type="entry name" value="PROTEIN-LYSINE METHYLTRANSFERASE C42C1.13"/>
    <property type="match status" value="1"/>
</dbReference>
<gene>
    <name evidence="1" type="ORF">CTEN210_07474</name>
</gene>
<comment type="caution">
    <text evidence="1">The sequence shown here is derived from an EMBL/GenBank/DDBJ whole genome shotgun (WGS) entry which is preliminary data.</text>
</comment>
<organism evidence="1 2">
    <name type="scientific">Chaetoceros tenuissimus</name>
    <dbReference type="NCBI Taxonomy" id="426638"/>
    <lineage>
        <taxon>Eukaryota</taxon>
        <taxon>Sar</taxon>
        <taxon>Stramenopiles</taxon>
        <taxon>Ochrophyta</taxon>
        <taxon>Bacillariophyta</taxon>
        <taxon>Coscinodiscophyceae</taxon>
        <taxon>Chaetocerotophycidae</taxon>
        <taxon>Chaetocerotales</taxon>
        <taxon>Chaetocerotaceae</taxon>
        <taxon>Chaetoceros</taxon>
    </lineage>
</organism>
<dbReference type="Pfam" id="PF10294">
    <property type="entry name" value="Methyltransf_16"/>
    <property type="match status" value="1"/>
</dbReference>
<reference evidence="1 2" key="1">
    <citation type="journal article" date="2021" name="Sci. Rep.">
        <title>The genome of the diatom Chaetoceros tenuissimus carries an ancient integrated fragment of an extant virus.</title>
        <authorList>
            <person name="Hongo Y."/>
            <person name="Kimura K."/>
            <person name="Takaki Y."/>
            <person name="Yoshida Y."/>
            <person name="Baba S."/>
            <person name="Kobayashi G."/>
            <person name="Nagasaki K."/>
            <person name="Hano T."/>
            <person name="Tomaru Y."/>
        </authorList>
    </citation>
    <scope>NUCLEOTIDE SEQUENCE [LARGE SCALE GENOMIC DNA]</scope>
    <source>
        <strain evidence="1 2">NIES-3715</strain>
    </source>
</reference>
<dbReference type="InterPro" id="IPR019410">
    <property type="entry name" value="Methyltransf_16"/>
</dbReference>
<keyword evidence="2" id="KW-1185">Reference proteome</keyword>
<dbReference type="InterPro" id="IPR029063">
    <property type="entry name" value="SAM-dependent_MTases_sf"/>
</dbReference>
<dbReference type="Proteomes" id="UP001054902">
    <property type="component" value="Unassembled WGS sequence"/>
</dbReference>
<evidence type="ECO:0000313" key="2">
    <source>
        <dbReference type="Proteomes" id="UP001054902"/>
    </source>
</evidence>
<dbReference type="AlphaFoldDB" id="A0AAD3CSB0"/>
<accession>A0AAD3CSB0</accession>
<dbReference type="SUPFAM" id="SSF53335">
    <property type="entry name" value="S-adenosyl-L-methionine-dependent methyltransferases"/>
    <property type="match status" value="1"/>
</dbReference>
<proteinExistence type="predicted"/>
<protein>
    <recommendedName>
        <fullName evidence="3">Calmodulin-lysine N-methyltransferase</fullName>
    </recommendedName>
</protein>
<evidence type="ECO:0008006" key="3">
    <source>
        <dbReference type="Google" id="ProtNLM"/>
    </source>
</evidence>
<name>A0AAD3CSB0_9STRA</name>
<evidence type="ECO:0000313" key="1">
    <source>
        <dbReference type="EMBL" id="GFH50998.1"/>
    </source>
</evidence>